<dbReference type="EMBL" id="JACOSL010000064">
    <property type="protein sequence ID" value="MBI1757514.1"/>
    <property type="molecule type" value="Genomic_DNA"/>
</dbReference>
<reference evidence="1" key="1">
    <citation type="submission" date="2020-07" db="EMBL/GenBank/DDBJ databases">
        <title>Huge and variable diversity of episymbiotic CPR bacteria and DPANN archaea in groundwater ecosystems.</title>
        <authorList>
            <person name="He C.Y."/>
            <person name="Keren R."/>
            <person name="Whittaker M."/>
            <person name="Farag I.F."/>
            <person name="Doudna J."/>
            <person name="Cate J.H.D."/>
            <person name="Banfield J.F."/>
        </authorList>
    </citation>
    <scope>NUCLEOTIDE SEQUENCE</scope>
    <source>
        <strain evidence="1">NC_groundwater_17_Pr7_B-0.1um_64_12</strain>
    </source>
</reference>
<gene>
    <name evidence="1" type="ORF">HYR64_10455</name>
</gene>
<dbReference type="PANTHER" id="PTHR38471:SF2">
    <property type="entry name" value="FOUR HELIX BUNDLE PROTEIN"/>
    <property type="match status" value="1"/>
</dbReference>
<dbReference type="AlphaFoldDB" id="A0A931PUJ9"/>
<proteinExistence type="predicted"/>
<dbReference type="InterPro" id="IPR012657">
    <property type="entry name" value="23S_rRNA-intervening_sequence"/>
</dbReference>
<evidence type="ECO:0000313" key="1">
    <source>
        <dbReference type="EMBL" id="MBI1757514.1"/>
    </source>
</evidence>
<dbReference type="PANTHER" id="PTHR38471">
    <property type="entry name" value="FOUR HELIX BUNDLE PROTEIN"/>
    <property type="match status" value="1"/>
</dbReference>
<dbReference type="InterPro" id="IPR036583">
    <property type="entry name" value="23S_rRNA_IVS_sf"/>
</dbReference>
<dbReference type="Gene3D" id="1.20.1440.60">
    <property type="entry name" value="23S rRNA-intervening sequence"/>
    <property type="match status" value="1"/>
</dbReference>
<organism evidence="1 2">
    <name type="scientific">Fimbriimonas ginsengisoli</name>
    <dbReference type="NCBI Taxonomy" id="1005039"/>
    <lineage>
        <taxon>Bacteria</taxon>
        <taxon>Bacillati</taxon>
        <taxon>Armatimonadota</taxon>
        <taxon>Fimbriimonadia</taxon>
        <taxon>Fimbriimonadales</taxon>
        <taxon>Fimbriimonadaceae</taxon>
        <taxon>Fimbriimonas</taxon>
    </lineage>
</organism>
<dbReference type="NCBIfam" id="TIGR02436">
    <property type="entry name" value="four helix bundle protein"/>
    <property type="match status" value="1"/>
</dbReference>
<dbReference type="CDD" id="cd16377">
    <property type="entry name" value="23S_rRNA_IVP_like"/>
    <property type="match status" value="1"/>
</dbReference>
<comment type="caution">
    <text evidence="1">The sequence shown here is derived from an EMBL/GenBank/DDBJ whole genome shotgun (WGS) entry which is preliminary data.</text>
</comment>
<dbReference type="Proteomes" id="UP000727962">
    <property type="component" value="Unassembled WGS sequence"/>
</dbReference>
<dbReference type="SUPFAM" id="SSF158446">
    <property type="entry name" value="IVS-encoded protein-like"/>
    <property type="match status" value="1"/>
</dbReference>
<evidence type="ECO:0000313" key="2">
    <source>
        <dbReference type="Proteomes" id="UP000727962"/>
    </source>
</evidence>
<dbReference type="Pfam" id="PF05635">
    <property type="entry name" value="23S_rRNA_IVP"/>
    <property type="match status" value="1"/>
</dbReference>
<accession>A0A931PUJ9</accession>
<sequence length="123" mass="13424">MGSYRDLEVWKIGRELVKAGYLFSEKLPESERFGLKSQIQRAAVSVPANIAEGAGRNSDPSFAQFARVALGSLNELDTLICPALDVGLASEADARPLVALIRDLSVRLRNLITRLCRADKPAQ</sequence>
<protein>
    <submittedName>
        <fullName evidence="1">Four helix bundle protein</fullName>
    </submittedName>
</protein>
<name>A0A931PUJ9_FIMGI</name>